<comment type="caution">
    <text evidence="1">The sequence shown here is derived from an EMBL/GenBank/DDBJ whole genome shotgun (WGS) entry which is preliminary data.</text>
</comment>
<dbReference type="RefSeq" id="WP_167168708.1">
    <property type="nucleotide sequence ID" value="NZ_BAAAOO010000007.1"/>
</dbReference>
<accession>A0ABX0SL43</accession>
<reference evidence="1 2" key="1">
    <citation type="submission" date="2020-02" db="EMBL/GenBank/DDBJ databases">
        <title>Sequencing the genomes of 1000 actinobacteria strains.</title>
        <authorList>
            <person name="Klenk H.-P."/>
        </authorList>
    </citation>
    <scope>NUCLEOTIDE SEQUENCE [LARGE SCALE GENOMIC DNA]</scope>
    <source>
        <strain evidence="1 2">DSM 19609</strain>
    </source>
</reference>
<organism evidence="1 2">
    <name type="scientific">Brooklawnia cerclae</name>
    <dbReference type="NCBI Taxonomy" id="349934"/>
    <lineage>
        <taxon>Bacteria</taxon>
        <taxon>Bacillati</taxon>
        <taxon>Actinomycetota</taxon>
        <taxon>Actinomycetes</taxon>
        <taxon>Propionibacteriales</taxon>
        <taxon>Propionibacteriaceae</taxon>
        <taxon>Brooklawnia</taxon>
    </lineage>
</organism>
<dbReference type="Proteomes" id="UP000749311">
    <property type="component" value="Unassembled WGS sequence"/>
</dbReference>
<dbReference type="EMBL" id="JAAMOZ010000001">
    <property type="protein sequence ID" value="NIH58043.1"/>
    <property type="molecule type" value="Genomic_DNA"/>
</dbReference>
<name>A0ABX0SL43_9ACTN</name>
<sequence>MPGYTTEDRAFADAWEDISDRAREAEHVALLNDIATEAERLHRQTCPVCHGTGRVLIETNDGGMWYDPCPVLEDEVTAAGRRVR</sequence>
<keyword evidence="2" id="KW-1185">Reference proteome</keyword>
<evidence type="ECO:0000313" key="2">
    <source>
        <dbReference type="Proteomes" id="UP000749311"/>
    </source>
</evidence>
<protein>
    <submittedName>
        <fullName evidence="1">Cytochrome c5</fullName>
    </submittedName>
</protein>
<gene>
    <name evidence="1" type="ORF">FB473_002688</name>
</gene>
<proteinExistence type="predicted"/>
<evidence type="ECO:0000313" key="1">
    <source>
        <dbReference type="EMBL" id="NIH58043.1"/>
    </source>
</evidence>